<dbReference type="Proteomes" id="UP000006977">
    <property type="component" value="Unassembled WGS sequence"/>
</dbReference>
<protein>
    <recommendedName>
        <fullName evidence="4">ABC transporter domain-containing protein</fullName>
    </recommendedName>
</protein>
<evidence type="ECO:0000256" key="2">
    <source>
        <dbReference type="ARBA" id="ARBA00022741"/>
    </source>
</evidence>
<dbReference type="RefSeq" id="WP_002151276.1">
    <property type="nucleotide sequence ID" value="NZ_JH792150.1"/>
</dbReference>
<dbReference type="PROSITE" id="PS50893">
    <property type="entry name" value="ABC_TRANSPORTER_2"/>
    <property type="match status" value="1"/>
</dbReference>
<dbReference type="SMART" id="SM00382">
    <property type="entry name" value="AAA"/>
    <property type="match status" value="1"/>
</dbReference>
<name>J8D9M6_BACCE</name>
<keyword evidence="1" id="KW-0813">Transport</keyword>
<dbReference type="EMBL" id="AHEA01000047">
    <property type="protein sequence ID" value="EJQ72889.1"/>
    <property type="molecule type" value="Genomic_DNA"/>
</dbReference>
<feature type="domain" description="ABC transporter" evidence="4">
    <location>
        <begin position="4"/>
        <end position="221"/>
    </location>
</feature>
<dbReference type="GO" id="GO:0016887">
    <property type="term" value="F:ATP hydrolysis activity"/>
    <property type="evidence" value="ECO:0007669"/>
    <property type="project" value="InterPro"/>
</dbReference>
<dbReference type="PATRIC" id="fig|1053206.3.peg.5266"/>
<evidence type="ECO:0000313" key="6">
    <source>
        <dbReference type="Proteomes" id="UP000006977"/>
    </source>
</evidence>
<dbReference type="SUPFAM" id="SSF52540">
    <property type="entry name" value="P-loop containing nucleoside triphosphate hydrolases"/>
    <property type="match status" value="1"/>
</dbReference>
<dbReference type="InterPro" id="IPR003593">
    <property type="entry name" value="AAA+_ATPase"/>
</dbReference>
<dbReference type="PANTHER" id="PTHR42711">
    <property type="entry name" value="ABC TRANSPORTER ATP-BINDING PROTEIN"/>
    <property type="match status" value="1"/>
</dbReference>
<evidence type="ECO:0000256" key="1">
    <source>
        <dbReference type="ARBA" id="ARBA00022448"/>
    </source>
</evidence>
<sequence>MSILEIKNLRKEFDNLAVLKGVNTTIDEGEIISIIGKNGAGKSTLINLIVGMIKQDSGDIKYHINKKKDIGVMLQADNFPENMKVKELIKMHLSFYKKRKNIESLLNMIQLENKKNAYIKDLSGGQKRRLSFLLAVAHDPKLIILDEPTNGMDLDSVENFWGNINHLKEEHKTILLVTHDLHQVDEFTDRVIILNAGEIKKDIKINDIKSSKVIEYTIHGGNREEINEEDLLYGNNEGNYIINPERKTAFENNLKDKNIAFNNSIRKMEVKDIFRNVLFTKGA</sequence>
<dbReference type="PANTHER" id="PTHR42711:SF17">
    <property type="entry name" value="ABC TRANSPORTER ATP-BINDING PROTEIN"/>
    <property type="match status" value="1"/>
</dbReference>
<accession>J8D9M6</accession>
<evidence type="ECO:0000256" key="3">
    <source>
        <dbReference type="ARBA" id="ARBA00022840"/>
    </source>
</evidence>
<dbReference type="CDD" id="cd03230">
    <property type="entry name" value="ABC_DR_subfamily_A"/>
    <property type="match status" value="1"/>
</dbReference>
<dbReference type="InterPro" id="IPR003439">
    <property type="entry name" value="ABC_transporter-like_ATP-bd"/>
</dbReference>
<reference evidence="5 6" key="1">
    <citation type="submission" date="2012-04" db="EMBL/GenBank/DDBJ databases">
        <title>The Genome Sequence of Bacillus cereus HuA4-10.</title>
        <authorList>
            <consortium name="The Broad Institute Genome Sequencing Platform"/>
            <consortium name="The Broad Institute Genome Sequencing Center for Infectious Disease"/>
            <person name="Feldgarden M."/>
            <person name="Van der Auwera G.A."/>
            <person name="Mahillon J."/>
            <person name="Duprez V."/>
            <person name="Timmery S."/>
            <person name="Mattelet C."/>
            <person name="Dierick K."/>
            <person name="Sun M."/>
            <person name="Yu Z."/>
            <person name="Zhu L."/>
            <person name="Hu X."/>
            <person name="Shank E.B."/>
            <person name="Swiecicka I."/>
            <person name="Hansen B.M."/>
            <person name="Andrup L."/>
            <person name="Young S.K."/>
            <person name="Zeng Q."/>
            <person name="Gargeya S."/>
            <person name="Fitzgerald M."/>
            <person name="Haas B."/>
            <person name="Abouelleil A."/>
            <person name="Alvarado L."/>
            <person name="Arachchi H.M."/>
            <person name="Berlin A."/>
            <person name="Chapman S.B."/>
            <person name="Goldberg J."/>
            <person name="Griggs A."/>
            <person name="Gujja S."/>
            <person name="Hansen M."/>
            <person name="Howarth C."/>
            <person name="Imamovic A."/>
            <person name="Larimer J."/>
            <person name="McCowen C."/>
            <person name="Montmayeur A."/>
            <person name="Murphy C."/>
            <person name="Neiman D."/>
            <person name="Pearson M."/>
            <person name="Priest M."/>
            <person name="Roberts A."/>
            <person name="Saif S."/>
            <person name="Shea T."/>
            <person name="Sisk P."/>
            <person name="Sykes S."/>
            <person name="Wortman J."/>
            <person name="Nusbaum C."/>
            <person name="Birren B."/>
        </authorList>
    </citation>
    <scope>NUCLEOTIDE SEQUENCE [LARGE SCALE GENOMIC DNA]</scope>
    <source>
        <strain evidence="5 6">HuA4-10</strain>
    </source>
</reference>
<keyword evidence="3" id="KW-0067">ATP-binding</keyword>
<gene>
    <name evidence="5" type="ORF">IGC_05143</name>
</gene>
<evidence type="ECO:0000259" key="4">
    <source>
        <dbReference type="PROSITE" id="PS50893"/>
    </source>
</evidence>
<evidence type="ECO:0000313" key="5">
    <source>
        <dbReference type="EMBL" id="EJQ72889.1"/>
    </source>
</evidence>
<dbReference type="Gene3D" id="3.40.50.300">
    <property type="entry name" value="P-loop containing nucleotide triphosphate hydrolases"/>
    <property type="match status" value="1"/>
</dbReference>
<dbReference type="InterPro" id="IPR050763">
    <property type="entry name" value="ABC_transporter_ATP-binding"/>
</dbReference>
<organism evidence="5 6">
    <name type="scientific">Bacillus cereus HuA4-10</name>
    <dbReference type="NCBI Taxonomy" id="1053206"/>
    <lineage>
        <taxon>Bacteria</taxon>
        <taxon>Bacillati</taxon>
        <taxon>Bacillota</taxon>
        <taxon>Bacilli</taxon>
        <taxon>Bacillales</taxon>
        <taxon>Bacillaceae</taxon>
        <taxon>Bacillus</taxon>
        <taxon>Bacillus cereus group</taxon>
    </lineage>
</organism>
<keyword evidence="2" id="KW-0547">Nucleotide-binding</keyword>
<dbReference type="Pfam" id="PF00005">
    <property type="entry name" value="ABC_tran"/>
    <property type="match status" value="1"/>
</dbReference>
<dbReference type="PROSITE" id="PS00211">
    <property type="entry name" value="ABC_TRANSPORTER_1"/>
    <property type="match status" value="1"/>
</dbReference>
<dbReference type="InterPro" id="IPR017871">
    <property type="entry name" value="ABC_transporter-like_CS"/>
</dbReference>
<dbReference type="InterPro" id="IPR027417">
    <property type="entry name" value="P-loop_NTPase"/>
</dbReference>
<dbReference type="HOGENOM" id="CLU_000604_1_2_9"/>
<dbReference type="GO" id="GO:0005524">
    <property type="term" value="F:ATP binding"/>
    <property type="evidence" value="ECO:0007669"/>
    <property type="project" value="UniProtKB-KW"/>
</dbReference>
<proteinExistence type="predicted"/>
<comment type="caution">
    <text evidence="5">The sequence shown here is derived from an EMBL/GenBank/DDBJ whole genome shotgun (WGS) entry which is preliminary data.</text>
</comment>
<dbReference type="AlphaFoldDB" id="J8D9M6"/>